<sequence length="458" mass="53498">MRLKQFIGKNIRGYMNFDISFRDSVTFLIGINGSGKTTVLKLLAGLLTPSYLDLSQIEFSEISVSFTSKDSDSVESIYCYNYGQKIKLKYIDSKRKVFEKEFPLISVISMRSRYEQNFIDIDKLDRINSDFDDLDVVQKIRELKTPLFLGLNRRIIENSNLNSVERRFLSSRRRLQQIESMSDSVDNALSDIQEIFYTHIRRTAQSQFQLSDLFRKQVFEESFKLKKNITISNIDYKEELENLKSRQNYLNSIIQSLEVKDLLKQFSEYFIEIQKVLQILSDTSALQEDKTPNPAYYNALLEWMINRSQLDKIDKIIKYADDYINNIQNLKAPINRFVDSINLFFKEGHKEIEVDDRGEIKIKINNTTKNNSIFDLSSGEKQLVILLAHIAFYKRNKDASVFVIDEPELSLHISWQEIFVDALLKASPNTQFILATHAPAILAKNERREWCVDLSKRN</sequence>
<accession>A0AAF0B9H0</accession>
<dbReference type="EMBL" id="CP116614">
    <property type="protein sequence ID" value="WCG02239.1"/>
    <property type="molecule type" value="Genomic_DNA"/>
</dbReference>
<dbReference type="InterPro" id="IPR051396">
    <property type="entry name" value="Bact_Antivir_Def_Nuclease"/>
</dbReference>
<evidence type="ECO:0000259" key="1">
    <source>
        <dbReference type="SMART" id="SM00382"/>
    </source>
</evidence>
<dbReference type="InterPro" id="IPR027417">
    <property type="entry name" value="P-loop_NTPase"/>
</dbReference>
<organism evidence="2 3">
    <name type="scientific">Porphyromonas gingivalis</name>
    <name type="common">Bacteroides gingivalis</name>
    <dbReference type="NCBI Taxonomy" id="837"/>
    <lineage>
        <taxon>Bacteria</taxon>
        <taxon>Pseudomonadati</taxon>
        <taxon>Bacteroidota</taxon>
        <taxon>Bacteroidia</taxon>
        <taxon>Bacteroidales</taxon>
        <taxon>Porphyromonadaceae</taxon>
        <taxon>Porphyromonas</taxon>
    </lineage>
</organism>
<dbReference type="InterPro" id="IPR041685">
    <property type="entry name" value="AAA_GajA/Old/RecF-like"/>
</dbReference>
<dbReference type="Gene3D" id="3.40.50.300">
    <property type="entry name" value="P-loop containing nucleotide triphosphate hydrolases"/>
    <property type="match status" value="2"/>
</dbReference>
<dbReference type="InterPro" id="IPR003593">
    <property type="entry name" value="AAA+_ATPase"/>
</dbReference>
<reference evidence="2" key="1">
    <citation type="submission" date="2023-01" db="EMBL/GenBank/DDBJ databases">
        <title>Phages are important unrecognized players in the ecology of the oral pathogen Porphyromonas gingivalis.</title>
        <authorList>
            <person name="Matrishin C.B."/>
            <person name="Kauffman K.M."/>
        </authorList>
    </citation>
    <scope>NUCLEOTIDE SEQUENCE</scope>
    <source>
        <strain evidence="2">ATCC 49417</strain>
    </source>
</reference>
<dbReference type="CDD" id="cd00267">
    <property type="entry name" value="ABC_ATPase"/>
    <property type="match status" value="1"/>
</dbReference>
<proteinExistence type="predicted"/>
<dbReference type="Proteomes" id="UP001179501">
    <property type="component" value="Chromosome"/>
</dbReference>
<evidence type="ECO:0000313" key="2">
    <source>
        <dbReference type="EMBL" id="WCG02239.1"/>
    </source>
</evidence>
<dbReference type="Pfam" id="PF13175">
    <property type="entry name" value="AAA_15"/>
    <property type="match status" value="1"/>
</dbReference>
<gene>
    <name evidence="2" type="ORF">NY151_05995</name>
</gene>
<dbReference type="PANTHER" id="PTHR43581:SF2">
    <property type="entry name" value="EXCINUCLEASE ATPASE SUBUNIT"/>
    <property type="match status" value="1"/>
</dbReference>
<name>A0AAF0B9H0_PORGN</name>
<dbReference type="RefSeq" id="WP_077083381.1">
    <property type="nucleotide sequence ID" value="NZ_CP116614.1"/>
</dbReference>
<evidence type="ECO:0000313" key="3">
    <source>
        <dbReference type="Proteomes" id="UP001179501"/>
    </source>
</evidence>
<protein>
    <submittedName>
        <fullName evidence="2">AAA family ATPase</fullName>
    </submittedName>
</protein>
<dbReference type="PANTHER" id="PTHR43581">
    <property type="entry name" value="ATP/GTP PHOSPHATASE"/>
    <property type="match status" value="1"/>
</dbReference>
<dbReference type="SMART" id="SM00382">
    <property type="entry name" value="AAA"/>
    <property type="match status" value="1"/>
</dbReference>
<feature type="domain" description="AAA+ ATPase" evidence="1">
    <location>
        <begin position="22"/>
        <end position="456"/>
    </location>
</feature>
<dbReference type="SUPFAM" id="SSF52540">
    <property type="entry name" value="P-loop containing nucleoside triphosphate hydrolases"/>
    <property type="match status" value="2"/>
</dbReference>
<dbReference type="AlphaFoldDB" id="A0AAF0B9H0"/>